<feature type="transmembrane region" description="Helical" evidence="6">
    <location>
        <begin position="35"/>
        <end position="54"/>
    </location>
</feature>
<evidence type="ECO:0000313" key="8">
    <source>
        <dbReference type="Proteomes" id="UP000290243"/>
    </source>
</evidence>
<dbReference type="Pfam" id="PF04011">
    <property type="entry name" value="LemA"/>
    <property type="match status" value="1"/>
</dbReference>
<evidence type="ECO:0000256" key="3">
    <source>
        <dbReference type="ARBA" id="ARBA00022692"/>
    </source>
</evidence>
<keyword evidence="8" id="KW-1185">Reference proteome</keyword>
<keyword evidence="5 6" id="KW-0472">Membrane</keyword>
<proteinExistence type="inferred from homology"/>
<protein>
    <submittedName>
        <fullName evidence="7">LemA family</fullName>
    </submittedName>
</protein>
<evidence type="ECO:0000256" key="2">
    <source>
        <dbReference type="ARBA" id="ARBA00008854"/>
    </source>
</evidence>
<dbReference type="GO" id="GO:0016020">
    <property type="term" value="C:membrane"/>
    <property type="evidence" value="ECO:0007669"/>
    <property type="project" value="UniProtKB-SubCell"/>
</dbReference>
<accession>A0A449B4U2</accession>
<evidence type="ECO:0000256" key="1">
    <source>
        <dbReference type="ARBA" id="ARBA00004167"/>
    </source>
</evidence>
<comment type="similarity">
    <text evidence="2">Belongs to the LemA family.</text>
</comment>
<keyword evidence="3 6" id="KW-0812">Transmembrane</keyword>
<evidence type="ECO:0000256" key="6">
    <source>
        <dbReference type="SAM" id="Phobius"/>
    </source>
</evidence>
<name>A0A449B4U2_9BACT</name>
<dbReference type="Proteomes" id="UP000290243">
    <property type="component" value="Chromosome"/>
</dbReference>
<dbReference type="PANTHER" id="PTHR34478">
    <property type="entry name" value="PROTEIN LEMA"/>
    <property type="match status" value="1"/>
</dbReference>
<dbReference type="EMBL" id="LR215037">
    <property type="protein sequence ID" value="VEU75548.1"/>
    <property type="molecule type" value="Genomic_DNA"/>
</dbReference>
<dbReference type="PANTHER" id="PTHR34478:SF2">
    <property type="entry name" value="MEMBRANE PROTEIN"/>
    <property type="match status" value="1"/>
</dbReference>
<dbReference type="SUPFAM" id="SSF140478">
    <property type="entry name" value="LemA-like"/>
    <property type="match status" value="1"/>
</dbReference>
<dbReference type="OrthoDB" id="384498at2"/>
<dbReference type="Gene3D" id="1.20.1440.20">
    <property type="entry name" value="LemA-like domain"/>
    <property type="match status" value="1"/>
</dbReference>
<reference evidence="7 8" key="1">
    <citation type="submission" date="2019-01" db="EMBL/GenBank/DDBJ databases">
        <authorList>
            <consortium name="Pathogen Informatics"/>
        </authorList>
    </citation>
    <scope>NUCLEOTIDE SEQUENCE [LARGE SCALE GENOMIC DNA]</scope>
    <source>
        <strain evidence="7 8">NCTC10168</strain>
    </source>
</reference>
<dbReference type="InterPro" id="IPR023353">
    <property type="entry name" value="LemA-like_dom_sf"/>
</dbReference>
<dbReference type="KEGG" id="mmau:NCTC10168_00472"/>
<evidence type="ECO:0000256" key="4">
    <source>
        <dbReference type="ARBA" id="ARBA00022989"/>
    </source>
</evidence>
<sequence length="222" mass="25306">MANELDELTGPVNSEGKDINVIQKQIPVKVGAGSLIFEIFLWILIIPGLIFLFVKIKSRNYLRQLQQKINHNASTVDNFLEQRVQILQNAASIMNKAIEFDKSVMTEIAALRSGATASNDFTRSEINTKLNSAFDGIKVQIERYPELQAHDSLKRAMQENSYLQKEITAAREIYNDTVLQWNQEIFNWPSKQIVAAKAGYTTRIPFSVSFETKEKARSNFFE</sequence>
<dbReference type="InterPro" id="IPR007156">
    <property type="entry name" value="MamQ_LemA"/>
</dbReference>
<dbReference type="RefSeq" id="WP_129646744.1">
    <property type="nucleotide sequence ID" value="NZ_LR215037.1"/>
</dbReference>
<comment type="subcellular location">
    <subcellularLocation>
        <location evidence="1">Membrane</location>
        <topology evidence="1">Single-pass membrane protein</topology>
    </subcellularLocation>
</comment>
<dbReference type="AlphaFoldDB" id="A0A449B4U2"/>
<keyword evidence="4 6" id="KW-1133">Transmembrane helix</keyword>
<gene>
    <name evidence="7" type="ORF">NCTC10168_00472</name>
</gene>
<organism evidence="7 8">
    <name type="scientific">Mycoplasmopsis maculosa</name>
    <dbReference type="NCBI Taxonomy" id="114885"/>
    <lineage>
        <taxon>Bacteria</taxon>
        <taxon>Bacillati</taxon>
        <taxon>Mycoplasmatota</taxon>
        <taxon>Mycoplasmoidales</taxon>
        <taxon>Metamycoplasmataceae</taxon>
        <taxon>Mycoplasmopsis</taxon>
    </lineage>
</organism>
<evidence type="ECO:0000313" key="7">
    <source>
        <dbReference type="EMBL" id="VEU75548.1"/>
    </source>
</evidence>
<evidence type="ECO:0000256" key="5">
    <source>
        <dbReference type="ARBA" id="ARBA00023136"/>
    </source>
</evidence>